<feature type="transmembrane region" description="Helical" evidence="3">
    <location>
        <begin position="94"/>
        <end position="112"/>
    </location>
</feature>
<proteinExistence type="inferred from homology"/>
<dbReference type="GO" id="GO:0015297">
    <property type="term" value="F:antiporter activity"/>
    <property type="evidence" value="ECO:0007669"/>
    <property type="project" value="InterPro"/>
</dbReference>
<feature type="transmembrane region" description="Helical" evidence="3">
    <location>
        <begin position="209"/>
        <end position="227"/>
    </location>
</feature>
<dbReference type="EMBL" id="JAUJYO010000017">
    <property type="protein sequence ID" value="KAK1291659.1"/>
    <property type="molecule type" value="Genomic_DNA"/>
</dbReference>
<keyword evidence="3" id="KW-0472">Membrane</keyword>
<evidence type="ECO:0000313" key="5">
    <source>
        <dbReference type="Proteomes" id="UP001180020"/>
    </source>
</evidence>
<protein>
    <submittedName>
        <fullName evidence="4">Protein TRANSPARENT TESTA 12</fullName>
    </submittedName>
</protein>
<sequence length="367" mass="39992">MVCKKTWEESKKMWHIAGPAILTAIFQFSIGVVTVAYVGHMGGVELAAISIVQNVIEGFAYGILLGMGSALETLCGQAVGAGQLNMLGIYMQRSWIITGVTALILTPVYILTSPILKGLHQNHDIAEMAGKFAIWVIPELFAYAVNFPLQKFLQSQSKVWVMTIISGFGLGFHYELSTLGVDDRSGIQHCCQCESVQRTRGSPSKGSEILRTALIGLLFSVVVLISRTHLPNLFTDVPEVARETAKIGYLLGPTILLNSIQPVLSGVAIGAGWQSMVALINTGCYYLFGLPIGAVLGFKFKLNALGIWSGMLVGCLVQTVILMVISYRTNWQKEAFKAEERIRTWGGLSEPQEHELVPTSPKKDNES</sequence>
<dbReference type="GO" id="GO:0042910">
    <property type="term" value="F:xenobiotic transmembrane transporter activity"/>
    <property type="evidence" value="ECO:0007669"/>
    <property type="project" value="InterPro"/>
</dbReference>
<evidence type="ECO:0000256" key="2">
    <source>
        <dbReference type="SAM" id="MobiDB-lite"/>
    </source>
</evidence>
<gene>
    <name evidence="4" type="primary">TT12</name>
    <name evidence="4" type="ORF">QJS10_CPB17g02594</name>
</gene>
<feature type="transmembrane region" description="Helical" evidence="3">
    <location>
        <begin position="247"/>
        <end position="271"/>
    </location>
</feature>
<dbReference type="GO" id="GO:0016020">
    <property type="term" value="C:membrane"/>
    <property type="evidence" value="ECO:0007669"/>
    <property type="project" value="InterPro"/>
</dbReference>
<comment type="caution">
    <text evidence="4">The sequence shown here is derived from an EMBL/GenBank/DDBJ whole genome shotgun (WGS) entry which is preliminary data.</text>
</comment>
<name>A0AAV9CTB6_ACOCL</name>
<keyword evidence="5" id="KW-1185">Reference proteome</keyword>
<reference evidence="4" key="1">
    <citation type="journal article" date="2023" name="Nat. Commun.">
        <title>Diploid and tetraploid genomes of Acorus and the evolution of monocots.</title>
        <authorList>
            <person name="Ma L."/>
            <person name="Liu K.W."/>
            <person name="Li Z."/>
            <person name="Hsiao Y.Y."/>
            <person name="Qi Y."/>
            <person name="Fu T."/>
            <person name="Tang G.D."/>
            <person name="Zhang D."/>
            <person name="Sun W.H."/>
            <person name="Liu D.K."/>
            <person name="Li Y."/>
            <person name="Chen G.Z."/>
            <person name="Liu X.D."/>
            <person name="Liao X.Y."/>
            <person name="Jiang Y.T."/>
            <person name="Yu X."/>
            <person name="Hao Y."/>
            <person name="Huang J."/>
            <person name="Zhao X.W."/>
            <person name="Ke S."/>
            <person name="Chen Y.Y."/>
            <person name="Wu W.L."/>
            <person name="Hsu J.L."/>
            <person name="Lin Y.F."/>
            <person name="Huang M.D."/>
            <person name="Li C.Y."/>
            <person name="Huang L."/>
            <person name="Wang Z.W."/>
            <person name="Zhao X."/>
            <person name="Zhong W.Y."/>
            <person name="Peng D.H."/>
            <person name="Ahmad S."/>
            <person name="Lan S."/>
            <person name="Zhang J.S."/>
            <person name="Tsai W.C."/>
            <person name="Van de Peer Y."/>
            <person name="Liu Z.J."/>
        </authorList>
    </citation>
    <scope>NUCLEOTIDE SEQUENCE</scope>
    <source>
        <strain evidence="4">CP</strain>
    </source>
</reference>
<evidence type="ECO:0000313" key="4">
    <source>
        <dbReference type="EMBL" id="KAK1291659.1"/>
    </source>
</evidence>
<evidence type="ECO:0000256" key="1">
    <source>
        <dbReference type="ARBA" id="ARBA00010199"/>
    </source>
</evidence>
<feature type="transmembrane region" description="Helical" evidence="3">
    <location>
        <begin position="283"/>
        <end position="300"/>
    </location>
</feature>
<feature type="transmembrane region" description="Helical" evidence="3">
    <location>
        <begin position="132"/>
        <end position="149"/>
    </location>
</feature>
<organism evidence="4 5">
    <name type="scientific">Acorus calamus</name>
    <name type="common">Sweet flag</name>
    <dbReference type="NCBI Taxonomy" id="4465"/>
    <lineage>
        <taxon>Eukaryota</taxon>
        <taxon>Viridiplantae</taxon>
        <taxon>Streptophyta</taxon>
        <taxon>Embryophyta</taxon>
        <taxon>Tracheophyta</taxon>
        <taxon>Spermatophyta</taxon>
        <taxon>Magnoliopsida</taxon>
        <taxon>Liliopsida</taxon>
        <taxon>Acoraceae</taxon>
        <taxon>Acorus</taxon>
    </lineage>
</organism>
<dbReference type="InterPro" id="IPR002528">
    <property type="entry name" value="MATE_fam"/>
</dbReference>
<comment type="similarity">
    <text evidence="1">Belongs to the multi antimicrobial extrusion (MATE) (TC 2.A.66.1) family.</text>
</comment>
<accession>A0AAV9CTB6</accession>
<dbReference type="Pfam" id="PF01554">
    <property type="entry name" value="MatE"/>
    <property type="match status" value="2"/>
</dbReference>
<keyword evidence="3" id="KW-0812">Transmembrane</keyword>
<keyword evidence="3" id="KW-1133">Transmembrane helix</keyword>
<feature type="transmembrane region" description="Helical" evidence="3">
    <location>
        <begin position="59"/>
        <end position="82"/>
    </location>
</feature>
<feature type="compositionally biased region" description="Basic and acidic residues" evidence="2">
    <location>
        <begin position="351"/>
        <end position="367"/>
    </location>
</feature>
<feature type="transmembrane region" description="Helical" evidence="3">
    <location>
        <begin position="306"/>
        <end position="327"/>
    </location>
</feature>
<feature type="region of interest" description="Disordered" evidence="2">
    <location>
        <begin position="347"/>
        <end position="367"/>
    </location>
</feature>
<dbReference type="PANTHER" id="PTHR11206">
    <property type="entry name" value="MULTIDRUG RESISTANCE PROTEIN"/>
    <property type="match status" value="1"/>
</dbReference>
<dbReference type="Proteomes" id="UP001180020">
    <property type="component" value="Unassembled WGS sequence"/>
</dbReference>
<evidence type="ECO:0000256" key="3">
    <source>
        <dbReference type="SAM" id="Phobius"/>
    </source>
</evidence>
<reference evidence="4" key="2">
    <citation type="submission" date="2023-06" db="EMBL/GenBank/DDBJ databases">
        <authorList>
            <person name="Ma L."/>
            <person name="Liu K.-W."/>
            <person name="Li Z."/>
            <person name="Hsiao Y.-Y."/>
            <person name="Qi Y."/>
            <person name="Fu T."/>
            <person name="Tang G."/>
            <person name="Zhang D."/>
            <person name="Sun W.-H."/>
            <person name="Liu D.-K."/>
            <person name="Li Y."/>
            <person name="Chen G.-Z."/>
            <person name="Liu X.-D."/>
            <person name="Liao X.-Y."/>
            <person name="Jiang Y.-T."/>
            <person name="Yu X."/>
            <person name="Hao Y."/>
            <person name="Huang J."/>
            <person name="Zhao X.-W."/>
            <person name="Ke S."/>
            <person name="Chen Y.-Y."/>
            <person name="Wu W.-L."/>
            <person name="Hsu J.-L."/>
            <person name="Lin Y.-F."/>
            <person name="Huang M.-D."/>
            <person name="Li C.-Y."/>
            <person name="Huang L."/>
            <person name="Wang Z.-W."/>
            <person name="Zhao X."/>
            <person name="Zhong W.-Y."/>
            <person name="Peng D.-H."/>
            <person name="Ahmad S."/>
            <person name="Lan S."/>
            <person name="Zhang J.-S."/>
            <person name="Tsai W.-C."/>
            <person name="Van De Peer Y."/>
            <person name="Liu Z.-J."/>
        </authorList>
    </citation>
    <scope>NUCLEOTIDE SEQUENCE</scope>
    <source>
        <strain evidence="4">CP</strain>
        <tissue evidence="4">Leaves</tissue>
    </source>
</reference>
<feature type="transmembrane region" description="Helical" evidence="3">
    <location>
        <begin position="20"/>
        <end position="39"/>
    </location>
</feature>
<dbReference type="AlphaFoldDB" id="A0AAV9CTB6"/>